<dbReference type="EMBL" id="NBUC01000161">
    <property type="protein sequence ID" value="PLT94527.1"/>
    <property type="molecule type" value="Genomic_DNA"/>
</dbReference>
<evidence type="ECO:0000313" key="1">
    <source>
        <dbReference type="EMBL" id="PLT94527.1"/>
    </source>
</evidence>
<gene>
    <name evidence="1" type="ORF">BMJ33_31035</name>
</gene>
<organism evidence="1 2">
    <name type="scientific">Sinorhizobium medicae</name>
    <dbReference type="NCBI Taxonomy" id="110321"/>
    <lineage>
        <taxon>Bacteria</taxon>
        <taxon>Pseudomonadati</taxon>
        <taxon>Pseudomonadota</taxon>
        <taxon>Alphaproteobacteria</taxon>
        <taxon>Hyphomicrobiales</taxon>
        <taxon>Rhizobiaceae</taxon>
        <taxon>Sinorhizobium/Ensifer group</taxon>
        <taxon>Sinorhizobium</taxon>
    </lineage>
</organism>
<proteinExistence type="predicted"/>
<evidence type="ECO:0000313" key="2">
    <source>
        <dbReference type="Proteomes" id="UP001190825"/>
    </source>
</evidence>
<sequence>MPVRSLADEAIEDFKHRVADRLAECSRSSRQLVLVQITSRHRKSGAFCCHDLLRALDRPESKVVAIADFQGFHDFS</sequence>
<dbReference type="Proteomes" id="UP001190825">
    <property type="component" value="Unassembled WGS sequence"/>
</dbReference>
<reference evidence="1 2" key="1">
    <citation type="journal article" date="2018" name="FEMS Microbiol. Ecol.">
        <title>Co-invading symbiotic mutualists of Medicago polymorpha retain high ancestral diversity and contain diverse accessory genomes.</title>
        <authorList>
            <person name="Porter S.S."/>
            <person name="Faber-Hammond J.J."/>
            <person name="Friesen M.L."/>
        </authorList>
    </citation>
    <scope>NUCLEOTIDE SEQUENCE [LARGE SCALE GENOMIC DNA]</scope>
    <source>
        <strain evidence="1 2">Str16</strain>
    </source>
</reference>
<name>A0ABX4TD11_9HYPH</name>
<comment type="caution">
    <text evidence="1">The sequence shown here is derived from an EMBL/GenBank/DDBJ whole genome shotgun (WGS) entry which is preliminary data.</text>
</comment>
<accession>A0ABX4TD11</accession>
<protein>
    <submittedName>
        <fullName evidence="1">Uncharacterized protein</fullName>
    </submittedName>
</protein>
<keyword evidence="2" id="KW-1185">Reference proteome</keyword>